<reference evidence="1 2" key="1">
    <citation type="submission" date="2024-04" db="EMBL/GenBank/DDBJ databases">
        <authorList>
            <person name="Rising A."/>
            <person name="Reimegard J."/>
            <person name="Sonavane S."/>
            <person name="Akerstrom W."/>
            <person name="Nylinder S."/>
            <person name="Hedman E."/>
            <person name="Kallberg Y."/>
        </authorList>
    </citation>
    <scope>NUCLEOTIDE SEQUENCE [LARGE SCALE GENOMIC DNA]</scope>
</reference>
<protein>
    <submittedName>
        <fullName evidence="1">Uncharacterized protein</fullName>
    </submittedName>
</protein>
<gene>
    <name evidence="1" type="ORF">LARSCL_LOCUS17939</name>
</gene>
<accession>A0AAV2BBH8</accession>
<keyword evidence="2" id="KW-1185">Reference proteome</keyword>
<evidence type="ECO:0000313" key="1">
    <source>
        <dbReference type="EMBL" id="CAL1292964.1"/>
    </source>
</evidence>
<comment type="caution">
    <text evidence="1">The sequence shown here is derived from an EMBL/GenBank/DDBJ whole genome shotgun (WGS) entry which is preliminary data.</text>
</comment>
<organism evidence="1 2">
    <name type="scientific">Larinioides sclopetarius</name>
    <dbReference type="NCBI Taxonomy" id="280406"/>
    <lineage>
        <taxon>Eukaryota</taxon>
        <taxon>Metazoa</taxon>
        <taxon>Ecdysozoa</taxon>
        <taxon>Arthropoda</taxon>
        <taxon>Chelicerata</taxon>
        <taxon>Arachnida</taxon>
        <taxon>Araneae</taxon>
        <taxon>Araneomorphae</taxon>
        <taxon>Entelegynae</taxon>
        <taxon>Araneoidea</taxon>
        <taxon>Araneidae</taxon>
        <taxon>Larinioides</taxon>
    </lineage>
</organism>
<evidence type="ECO:0000313" key="2">
    <source>
        <dbReference type="Proteomes" id="UP001497382"/>
    </source>
</evidence>
<dbReference type="Proteomes" id="UP001497382">
    <property type="component" value="Unassembled WGS sequence"/>
</dbReference>
<sequence length="85" mass="9360">MSDGSKKNCLEPNIKKLEVERDKLSGSLNKFLQLSSSLANPLLSREEQVVAEPMIIIEDQQPSTSGSSETPVSPELRCARKGFQI</sequence>
<dbReference type="EMBL" id="CAXIEN010000317">
    <property type="protein sequence ID" value="CAL1292964.1"/>
    <property type="molecule type" value="Genomic_DNA"/>
</dbReference>
<dbReference type="AlphaFoldDB" id="A0AAV2BBH8"/>
<proteinExistence type="predicted"/>
<name>A0AAV2BBH8_9ARAC</name>